<feature type="region of interest" description="Disordered" evidence="1">
    <location>
        <begin position="300"/>
        <end position="429"/>
    </location>
</feature>
<feature type="region of interest" description="Disordered" evidence="1">
    <location>
        <begin position="192"/>
        <end position="220"/>
    </location>
</feature>
<feature type="compositionally biased region" description="Polar residues" evidence="1">
    <location>
        <begin position="8"/>
        <end position="18"/>
    </location>
</feature>
<feature type="compositionally biased region" description="Polar residues" evidence="1">
    <location>
        <begin position="207"/>
        <end position="216"/>
    </location>
</feature>
<comment type="caution">
    <text evidence="2">The sequence shown here is derived from an EMBL/GenBank/DDBJ whole genome shotgun (WGS) entry which is preliminary data.</text>
</comment>
<sequence>MVKRLRRSGNSQDATSARSLDPNVDPPIVAALLEPILSLRASLGTGVGTPDETVTAALSAASNRAADTEEPHRQGLYALESTWSSNAADLAVPSLRTTQTELGEISDRGPAYLEVLSDAQTTSSRGAQKVDEIIADFRRDARRILGVATASPDTDAVIERGAQALRDAIDTVESTRSEMNDHTRRLDAMGPLTVSSPAALDPGGTGRTSYPSSTDGPVQYTPGASVPVANGQQLDPVLAAQFQLQQQLISAGVQVGTAAITAGVDIGTHLIDKFVEVGTHAMDTVAASVDKVIDKAIPELIHPGSTTGDGNTNGAGSKPGGGQFDFGGTGQSSPGGSRNGHSPSSSQNDPTPVDPKPAPMPQPPFSGGASVPPSTGGGSGGSGASVPRAAVPEPTQHGPATGGVAMPPQGGAQDQEHKPRDGQLGVTVPAGIDLEPVTVPAAVIGDFGDDFV</sequence>
<feature type="compositionally biased region" description="Gly residues" evidence="1">
    <location>
        <begin position="311"/>
        <end position="330"/>
    </location>
</feature>
<evidence type="ECO:0000256" key="1">
    <source>
        <dbReference type="SAM" id="MobiDB-lite"/>
    </source>
</evidence>
<reference evidence="2" key="1">
    <citation type="submission" date="2020-11" db="EMBL/GenBank/DDBJ databases">
        <title>Nocardia NEAU-351.nov., a novel actinomycete isolated from the cow dung.</title>
        <authorList>
            <person name="Zhang X."/>
        </authorList>
    </citation>
    <scope>NUCLEOTIDE SEQUENCE</scope>
    <source>
        <strain evidence="2">NEAU-351</strain>
    </source>
</reference>
<accession>A0A931IBB9</accession>
<feature type="compositionally biased region" description="Pro residues" evidence="1">
    <location>
        <begin position="352"/>
        <end position="364"/>
    </location>
</feature>
<dbReference type="Proteomes" id="UP000655751">
    <property type="component" value="Unassembled WGS sequence"/>
</dbReference>
<proteinExistence type="predicted"/>
<dbReference type="EMBL" id="JADMLG010000004">
    <property type="protein sequence ID" value="MBH0777062.1"/>
    <property type="molecule type" value="Genomic_DNA"/>
</dbReference>
<protein>
    <submittedName>
        <fullName evidence="2">Uncharacterized protein</fullName>
    </submittedName>
</protein>
<gene>
    <name evidence="2" type="ORF">IT779_12285</name>
</gene>
<dbReference type="AlphaFoldDB" id="A0A931IBB9"/>
<name>A0A931IBB9_9NOCA</name>
<feature type="region of interest" description="Disordered" evidence="1">
    <location>
        <begin position="1"/>
        <end position="25"/>
    </location>
</feature>
<evidence type="ECO:0000313" key="3">
    <source>
        <dbReference type="Proteomes" id="UP000655751"/>
    </source>
</evidence>
<evidence type="ECO:0000313" key="2">
    <source>
        <dbReference type="EMBL" id="MBH0777062.1"/>
    </source>
</evidence>
<feature type="compositionally biased region" description="Polar residues" evidence="1">
    <location>
        <begin position="332"/>
        <end position="350"/>
    </location>
</feature>
<keyword evidence="3" id="KW-1185">Reference proteome</keyword>
<organism evidence="2 3">
    <name type="scientific">Nocardia bovistercoris</name>
    <dbReference type="NCBI Taxonomy" id="2785916"/>
    <lineage>
        <taxon>Bacteria</taxon>
        <taxon>Bacillati</taxon>
        <taxon>Actinomycetota</taxon>
        <taxon>Actinomycetes</taxon>
        <taxon>Mycobacteriales</taxon>
        <taxon>Nocardiaceae</taxon>
        <taxon>Nocardia</taxon>
    </lineage>
</organism>